<dbReference type="EMBL" id="CM018043">
    <property type="protein sequence ID" value="KAA8531482.1"/>
    <property type="molecule type" value="Genomic_DNA"/>
</dbReference>
<gene>
    <name evidence="1" type="ORF">F0562_006165</name>
</gene>
<name>A0A5J5AP09_9ASTE</name>
<evidence type="ECO:0000313" key="1">
    <source>
        <dbReference type="EMBL" id="KAA8531482.1"/>
    </source>
</evidence>
<reference evidence="1 2" key="1">
    <citation type="submission" date="2019-09" db="EMBL/GenBank/DDBJ databases">
        <title>A chromosome-level genome assembly of the Chinese tupelo Nyssa sinensis.</title>
        <authorList>
            <person name="Yang X."/>
            <person name="Kang M."/>
            <person name="Yang Y."/>
            <person name="Xiong H."/>
            <person name="Wang M."/>
            <person name="Zhang Z."/>
            <person name="Wang Z."/>
            <person name="Wu H."/>
            <person name="Ma T."/>
            <person name="Liu J."/>
            <person name="Xi Z."/>
        </authorList>
    </citation>
    <scope>NUCLEOTIDE SEQUENCE [LARGE SCALE GENOMIC DNA]</scope>
    <source>
        <strain evidence="1">J267</strain>
        <tissue evidence="1">Leaf</tissue>
    </source>
</reference>
<accession>A0A5J5AP09</accession>
<sequence>MKSKYDLPLVTNKTQCRQGLNIHISKTASIVEKQRRQNLIIGQLDRFQSFIFH</sequence>
<evidence type="ECO:0000313" key="2">
    <source>
        <dbReference type="Proteomes" id="UP000325577"/>
    </source>
</evidence>
<proteinExistence type="predicted"/>
<dbReference type="AlphaFoldDB" id="A0A5J5AP09"/>
<dbReference type="Proteomes" id="UP000325577">
    <property type="component" value="Linkage Group LG2"/>
</dbReference>
<protein>
    <submittedName>
        <fullName evidence="1">Uncharacterized protein</fullName>
    </submittedName>
</protein>
<keyword evidence="2" id="KW-1185">Reference proteome</keyword>
<organism evidence="1 2">
    <name type="scientific">Nyssa sinensis</name>
    <dbReference type="NCBI Taxonomy" id="561372"/>
    <lineage>
        <taxon>Eukaryota</taxon>
        <taxon>Viridiplantae</taxon>
        <taxon>Streptophyta</taxon>
        <taxon>Embryophyta</taxon>
        <taxon>Tracheophyta</taxon>
        <taxon>Spermatophyta</taxon>
        <taxon>Magnoliopsida</taxon>
        <taxon>eudicotyledons</taxon>
        <taxon>Gunneridae</taxon>
        <taxon>Pentapetalae</taxon>
        <taxon>asterids</taxon>
        <taxon>Cornales</taxon>
        <taxon>Nyssaceae</taxon>
        <taxon>Nyssa</taxon>
    </lineage>
</organism>